<dbReference type="InterPro" id="IPR016163">
    <property type="entry name" value="Ald_DH_C"/>
</dbReference>
<dbReference type="PROSITE" id="PS00687">
    <property type="entry name" value="ALDEHYDE_DEHYDR_GLU"/>
    <property type="match status" value="1"/>
</dbReference>
<dbReference type="Pfam" id="PF00171">
    <property type="entry name" value="Aldedh"/>
    <property type="match status" value="1"/>
</dbReference>
<evidence type="ECO:0000313" key="9">
    <source>
        <dbReference type="EMBL" id="CUH92070.1"/>
    </source>
</evidence>
<dbReference type="KEGG" id="hsd:SD1D_0518"/>
<evidence type="ECO:0000256" key="2">
    <source>
        <dbReference type="ARBA" id="ARBA00023002"/>
    </source>
</evidence>
<dbReference type="Gene3D" id="3.40.309.10">
    <property type="entry name" value="Aldehyde Dehydrogenase, Chain A, domain 2"/>
    <property type="match status" value="1"/>
</dbReference>
<dbReference type="PIRSF" id="PIRSF036492">
    <property type="entry name" value="ALDH"/>
    <property type="match status" value="1"/>
</dbReference>
<dbReference type="Proteomes" id="UP000196053">
    <property type="component" value="Chromosome I"/>
</dbReference>
<dbReference type="CDD" id="cd07136">
    <property type="entry name" value="ALDH_YwdH-P39616"/>
    <property type="match status" value="1"/>
</dbReference>
<protein>
    <recommendedName>
        <fullName evidence="4">Aldehyde dehydrogenase</fullName>
    </recommendedName>
</protein>
<dbReference type="InterPro" id="IPR029510">
    <property type="entry name" value="Ald_DH_CS_GLU"/>
</dbReference>
<dbReference type="EMBL" id="LN879430">
    <property type="protein sequence ID" value="CUH92070.1"/>
    <property type="molecule type" value="Genomic_DNA"/>
</dbReference>
<dbReference type="OrthoDB" id="9762913at2"/>
<feature type="active site" evidence="5">
    <location>
        <position position="242"/>
    </location>
</feature>
<dbReference type="PANTHER" id="PTHR43570:SF16">
    <property type="entry name" value="ALDEHYDE DEHYDROGENASE TYPE III, ISOFORM Q"/>
    <property type="match status" value="1"/>
</dbReference>
<dbReference type="FunFam" id="3.40.309.10:FF:000003">
    <property type="entry name" value="Aldehyde dehydrogenase"/>
    <property type="match status" value="1"/>
</dbReference>
<dbReference type="InterPro" id="IPR016161">
    <property type="entry name" value="Ald_DH/histidinol_DH"/>
</dbReference>
<evidence type="ECO:0000256" key="6">
    <source>
        <dbReference type="PROSITE-ProRule" id="PRU10007"/>
    </source>
</evidence>
<evidence type="ECO:0000256" key="7">
    <source>
        <dbReference type="RuleBase" id="RU003345"/>
    </source>
</evidence>
<dbReference type="PROSITE" id="PS00070">
    <property type="entry name" value="ALDEHYDE_DEHYDR_CYS"/>
    <property type="match status" value="1"/>
</dbReference>
<evidence type="ECO:0000256" key="4">
    <source>
        <dbReference type="PIRNR" id="PIRNR036492"/>
    </source>
</evidence>
<dbReference type="InterPro" id="IPR016160">
    <property type="entry name" value="Ald_DH_CS_CYS"/>
</dbReference>
<comment type="similarity">
    <text evidence="1 4 7">Belongs to the aldehyde dehydrogenase family.</text>
</comment>
<dbReference type="GO" id="GO:0004029">
    <property type="term" value="F:aldehyde dehydrogenase (NAD+) activity"/>
    <property type="evidence" value="ECO:0007669"/>
    <property type="project" value="TreeGrafter"/>
</dbReference>
<evidence type="ECO:0000256" key="1">
    <source>
        <dbReference type="ARBA" id="ARBA00009986"/>
    </source>
</evidence>
<evidence type="ECO:0000256" key="5">
    <source>
        <dbReference type="PIRSR" id="PIRSR036492-1"/>
    </source>
</evidence>
<dbReference type="InterPro" id="IPR016162">
    <property type="entry name" value="Ald_DH_N"/>
</dbReference>
<keyword evidence="2 4" id="KW-0560">Oxidoreductase</keyword>
<dbReference type="InterPro" id="IPR015590">
    <property type="entry name" value="Aldehyde_DH_dom"/>
</dbReference>
<feature type="active site" evidence="5 6">
    <location>
        <position position="208"/>
    </location>
</feature>
<feature type="domain" description="Aldehyde dehydrogenase" evidence="8">
    <location>
        <begin position="17"/>
        <end position="423"/>
    </location>
</feature>
<accession>A0A0K8J3J3</accession>
<dbReference type="GO" id="GO:0006081">
    <property type="term" value="P:aldehyde metabolic process"/>
    <property type="evidence" value="ECO:0007669"/>
    <property type="project" value="InterPro"/>
</dbReference>
<reference evidence="10" key="1">
    <citation type="submission" date="2015-09" db="EMBL/GenBank/DDBJ databases">
        <authorList>
            <person name="Wibberg D."/>
        </authorList>
    </citation>
    <scope>NUCLEOTIDE SEQUENCE [LARGE SCALE GENOMIC DNA]</scope>
    <source>
        <strain evidence="10">SD1D</strain>
    </source>
</reference>
<dbReference type="PANTHER" id="PTHR43570">
    <property type="entry name" value="ALDEHYDE DEHYDROGENASE"/>
    <property type="match status" value="1"/>
</dbReference>
<evidence type="ECO:0000259" key="8">
    <source>
        <dbReference type="Pfam" id="PF00171"/>
    </source>
</evidence>
<name>A0A0K8J3J3_9FIRM</name>
<keyword evidence="10" id="KW-1185">Reference proteome</keyword>
<proteinExistence type="inferred from homology"/>
<evidence type="ECO:0000313" key="10">
    <source>
        <dbReference type="Proteomes" id="UP000196053"/>
    </source>
</evidence>
<dbReference type="SUPFAM" id="SSF53720">
    <property type="entry name" value="ALDH-like"/>
    <property type="match status" value="1"/>
</dbReference>
<evidence type="ECO:0000256" key="3">
    <source>
        <dbReference type="ARBA" id="ARBA00023027"/>
    </source>
</evidence>
<dbReference type="FunFam" id="3.40.605.10:FF:000004">
    <property type="entry name" value="Aldehyde dehydrogenase"/>
    <property type="match status" value="1"/>
</dbReference>
<dbReference type="GO" id="GO:0005737">
    <property type="term" value="C:cytoplasm"/>
    <property type="evidence" value="ECO:0007669"/>
    <property type="project" value="TreeGrafter"/>
</dbReference>
<gene>
    <name evidence="9" type="primary">ywdH</name>
    <name evidence="9" type="ORF">SD1D_0518</name>
</gene>
<dbReference type="AlphaFoldDB" id="A0A0K8J3J3"/>
<organism evidence="9 10">
    <name type="scientific">Herbinix luporum</name>
    <dbReference type="NCBI Taxonomy" id="1679721"/>
    <lineage>
        <taxon>Bacteria</taxon>
        <taxon>Bacillati</taxon>
        <taxon>Bacillota</taxon>
        <taxon>Clostridia</taxon>
        <taxon>Lachnospirales</taxon>
        <taxon>Lachnospiraceae</taxon>
        <taxon>Herbinix</taxon>
    </lineage>
</organism>
<dbReference type="Gene3D" id="3.40.605.10">
    <property type="entry name" value="Aldehyde Dehydrogenase, Chain A, domain 1"/>
    <property type="match status" value="1"/>
</dbReference>
<sequence length="453" mass="51161">MFKNLVELQKKFYQSGKTRSYKFRMKALSRLKEAIIANEASLYKALEQDLNKSKAEAYLCEIGIVLDEIRYHQKQLHGWMKKQIVKPSIGQMPGTCYRLPEPYGVTLIMAPWNYPVNLCFLPLIGAISGGNTAILKPSSYAPATAKVIKKIIKEAFPPYYISVILGGRRENTLLLKEKFDYIFFTGSPQVGKVVMEAAAKNLTALTLELGGKSPVIVDQTANISLAAKRIAFGKVINAGQTCVAPDYLLIHKEVKDKFIAEYKNALEKFFPNNNMSQMVKIISDKHYNRLKGLLTEGRIVLGGRYDDEKGHIEPTLIDQVSLTSTIMSEEIFGPILPIITYEKLEECIEIIRSFHKPLALYIFSENNKNINRVLKTCSFGGGCINDTILHLANPRLPFGGVGYSGMGSYHGKKSFDTFTHYRSIFRQSTKFDIPLRYMPYSDLKLKLLKKVLR</sequence>
<keyword evidence="3" id="KW-0520">NAD</keyword>
<dbReference type="InterPro" id="IPR012394">
    <property type="entry name" value="Aldehyde_DH_NAD(P)"/>
</dbReference>